<dbReference type="InterPro" id="IPR033599">
    <property type="entry name" value="TAF1B/Rrn7"/>
</dbReference>
<dbReference type="OrthoDB" id="428577at2759"/>
<evidence type="ECO:0000256" key="2">
    <source>
        <dbReference type="ARBA" id="ARBA00006899"/>
    </source>
</evidence>
<feature type="domain" description="Rrn7/TAF1B C-terminal cyclin" evidence="13">
    <location>
        <begin position="224"/>
        <end position="392"/>
    </location>
</feature>
<evidence type="ECO:0000256" key="10">
    <source>
        <dbReference type="SAM" id="MobiDB-lite"/>
    </source>
</evidence>
<dbReference type="AlphaFoldDB" id="A0A2I1D390"/>
<dbReference type="VEuPathDB" id="FungiDB:P168DRAFT_253335"/>
<keyword evidence="15" id="KW-1185">Reference proteome</keyword>
<accession>A0A2I1D390</accession>
<evidence type="ECO:0000256" key="9">
    <source>
        <dbReference type="ARBA" id="ARBA00023242"/>
    </source>
</evidence>
<name>A0A2I1D390_ASPC2</name>
<dbReference type="Pfam" id="PF20645">
    <property type="entry name" value="Rrn7_cyclin_C"/>
    <property type="match status" value="1"/>
</dbReference>
<feature type="domain" description="RRN7-type" evidence="11">
    <location>
        <begin position="6"/>
        <end position="36"/>
    </location>
</feature>
<evidence type="ECO:0000259" key="13">
    <source>
        <dbReference type="Pfam" id="PF20645"/>
    </source>
</evidence>
<keyword evidence="14" id="KW-0648">Protein biosynthesis</keyword>
<evidence type="ECO:0000256" key="5">
    <source>
        <dbReference type="ARBA" id="ARBA00022833"/>
    </source>
</evidence>
<comment type="caution">
    <text evidence="14">The sequence shown here is derived from an EMBL/GenBank/DDBJ whole genome shotgun (WGS) entry which is preliminary data.</text>
</comment>
<evidence type="ECO:0000259" key="12">
    <source>
        <dbReference type="Pfam" id="PF20644"/>
    </source>
</evidence>
<organism evidence="14 15">
    <name type="scientific">Aspergillus campestris (strain IBT 28561)</name>
    <dbReference type="NCBI Taxonomy" id="1392248"/>
    <lineage>
        <taxon>Eukaryota</taxon>
        <taxon>Fungi</taxon>
        <taxon>Dikarya</taxon>
        <taxon>Ascomycota</taxon>
        <taxon>Pezizomycotina</taxon>
        <taxon>Eurotiomycetes</taxon>
        <taxon>Eurotiomycetidae</taxon>
        <taxon>Eurotiales</taxon>
        <taxon>Aspergillaceae</taxon>
        <taxon>Aspergillus</taxon>
        <taxon>Aspergillus subgen. Circumdati</taxon>
    </lineage>
</organism>
<protein>
    <submittedName>
        <fullName evidence="14">RNA polymerase I-specific transcription initiation factor Rrn7</fullName>
    </submittedName>
</protein>
<dbReference type="PANTHER" id="PTHR31576">
    <property type="entry name" value="TATA BOX-BINDING PROTEIN-ASSOCIATED FACTOR RNA POLYMERASE I SUBUNIT B"/>
    <property type="match status" value="1"/>
</dbReference>
<sequence length="547" mass="63114">MEAKSRGVCGQEGCRETRYFIENGLWYCRRGHQQEGMQVGEDADDFGTQGKVTRLKKPVREKPPKTYKGKHAYLLFLHIYQLILWKQCHALVQGRGFPAKLENIVRDLWALRLETLSDKINTFSEKDEPEFFSSSQPAAATEAEKHTEAPKIGSKYLQWPRLIDSITLCYLAALLMRIPISIADFHRMLMRGEVPYLRIILAIPREMRDRLPQEYLSLLETTRLPKAEHLHKAALDLSVWYRHQFGMEFPGLNLPPLLYRYIKRLTVPIEIYTAVHRLNTITRFPFAFPERVTGRVTALHLPEVQLATLIVISTKLFFPLDDIKRYPQSTREPSSQVVNWELWAQVQRHFDARETSGGRIGKGKEVLVNDNDVFNMSPAQLDEYMDWYESSWLDVSRGNSNFLADLFPLGRMRGKSRPPSQAEPAEIHDDEDEAIESMVQTVSSQLKPRRAIRAPDTDVLRPGAEYQRYRLDSDLSDEAEPFYETVAKVTGISLSTLVRVVHQTESKISRWVDDQRRESNFMESSDAWLEGDDPADEQSLPELDDES</sequence>
<keyword evidence="5" id="KW-0862">Zinc</keyword>
<comment type="subcellular location">
    <subcellularLocation>
        <location evidence="1">Nucleus</location>
        <location evidence="1">Nucleolus</location>
    </subcellularLocation>
</comment>
<keyword evidence="9" id="KW-0539">Nucleus</keyword>
<keyword evidence="4" id="KW-0863">Zinc-finger</keyword>
<keyword evidence="7" id="KW-0238">DNA-binding</keyword>
<evidence type="ECO:0000256" key="8">
    <source>
        <dbReference type="ARBA" id="ARBA00023163"/>
    </source>
</evidence>
<dbReference type="GO" id="GO:0042790">
    <property type="term" value="P:nucleolar large rRNA transcription by RNA polymerase I"/>
    <property type="evidence" value="ECO:0007669"/>
    <property type="project" value="TreeGrafter"/>
</dbReference>
<evidence type="ECO:0000256" key="7">
    <source>
        <dbReference type="ARBA" id="ARBA00023125"/>
    </source>
</evidence>
<evidence type="ECO:0000256" key="4">
    <source>
        <dbReference type="ARBA" id="ARBA00022771"/>
    </source>
</evidence>
<evidence type="ECO:0000313" key="15">
    <source>
        <dbReference type="Proteomes" id="UP000234254"/>
    </source>
</evidence>
<feature type="region of interest" description="Disordered" evidence="10">
    <location>
        <begin position="522"/>
        <end position="547"/>
    </location>
</feature>
<dbReference type="GO" id="GO:0001164">
    <property type="term" value="F:RNA polymerase I core promoter sequence-specific DNA binding"/>
    <property type="evidence" value="ECO:0007669"/>
    <property type="project" value="InterPro"/>
</dbReference>
<evidence type="ECO:0000259" key="11">
    <source>
        <dbReference type="Pfam" id="PF11781"/>
    </source>
</evidence>
<dbReference type="Pfam" id="PF11781">
    <property type="entry name" value="Zn_ribbon_RRN7"/>
    <property type="match status" value="1"/>
</dbReference>
<keyword evidence="6" id="KW-0805">Transcription regulation</keyword>
<dbReference type="EMBL" id="MSFM01000006">
    <property type="protein sequence ID" value="PKY04326.1"/>
    <property type="molecule type" value="Genomic_DNA"/>
</dbReference>
<keyword evidence="8" id="KW-0804">Transcription</keyword>
<dbReference type="InterPro" id="IPR048540">
    <property type="entry name" value="Rrn7_cyclin_N"/>
</dbReference>
<dbReference type="GeneID" id="36541896"/>
<proteinExistence type="inferred from homology"/>
<comment type="similarity">
    <text evidence="2">Belongs to the RRN7/TAF1B family.</text>
</comment>
<evidence type="ECO:0000313" key="14">
    <source>
        <dbReference type="EMBL" id="PKY04326.1"/>
    </source>
</evidence>
<dbReference type="Proteomes" id="UP000234254">
    <property type="component" value="Unassembled WGS sequence"/>
</dbReference>
<keyword evidence="3" id="KW-0479">Metal-binding</keyword>
<evidence type="ECO:0000256" key="1">
    <source>
        <dbReference type="ARBA" id="ARBA00004604"/>
    </source>
</evidence>
<dbReference type="Pfam" id="PF20644">
    <property type="entry name" value="Rrn7_cyclin_N"/>
    <property type="match status" value="1"/>
</dbReference>
<dbReference type="InterPro" id="IPR048538">
    <property type="entry name" value="Rrn7_cyclin_C"/>
</dbReference>
<feature type="domain" description="Rrn7/TAF1B N-terminal cyclin" evidence="12">
    <location>
        <begin position="80"/>
        <end position="204"/>
    </location>
</feature>
<gene>
    <name evidence="14" type="ORF">P168DRAFT_253335</name>
</gene>
<dbReference type="GO" id="GO:0003743">
    <property type="term" value="F:translation initiation factor activity"/>
    <property type="evidence" value="ECO:0007669"/>
    <property type="project" value="UniProtKB-KW"/>
</dbReference>
<evidence type="ECO:0000256" key="6">
    <source>
        <dbReference type="ARBA" id="ARBA00023015"/>
    </source>
</evidence>
<reference evidence="14" key="1">
    <citation type="submission" date="2016-12" db="EMBL/GenBank/DDBJ databases">
        <title>The genomes of Aspergillus section Nigri reveals drivers in fungal speciation.</title>
        <authorList>
            <consortium name="DOE Joint Genome Institute"/>
            <person name="Vesth T.C."/>
            <person name="Nybo J."/>
            <person name="Theobald S."/>
            <person name="Brandl J."/>
            <person name="Frisvad J.C."/>
            <person name="Nielsen K.F."/>
            <person name="Lyhne E.K."/>
            <person name="Kogle M.E."/>
            <person name="Kuo A."/>
            <person name="Riley R."/>
            <person name="Clum A."/>
            <person name="Nolan M."/>
            <person name="Lipzen A."/>
            <person name="Salamov A."/>
            <person name="Henrissat B."/>
            <person name="Wiebenga A."/>
            <person name="De vries R.P."/>
            <person name="Grigoriev I.V."/>
            <person name="Mortensen U.H."/>
            <person name="Andersen M.R."/>
            <person name="Baker S.E."/>
        </authorList>
    </citation>
    <scope>NUCLEOTIDE SEQUENCE</scope>
    <source>
        <strain evidence="14">IBT 28561</strain>
    </source>
</reference>
<keyword evidence="14" id="KW-0396">Initiation factor</keyword>
<dbReference type="GO" id="GO:0008270">
    <property type="term" value="F:zinc ion binding"/>
    <property type="evidence" value="ECO:0007669"/>
    <property type="project" value="UniProtKB-KW"/>
</dbReference>
<dbReference type="RefSeq" id="XP_024692920.1">
    <property type="nucleotide sequence ID" value="XM_024834372.1"/>
</dbReference>
<dbReference type="PANTHER" id="PTHR31576:SF2">
    <property type="entry name" value="TATA BOX-BINDING PROTEIN-ASSOCIATED FACTOR RNA POLYMERASE I SUBUNIT B"/>
    <property type="match status" value="1"/>
</dbReference>
<dbReference type="GO" id="GO:0070860">
    <property type="term" value="C:RNA polymerase I core factor complex"/>
    <property type="evidence" value="ECO:0007669"/>
    <property type="project" value="InterPro"/>
</dbReference>
<dbReference type="InterPro" id="IPR021752">
    <property type="entry name" value="TF_Rrn7_Zf"/>
</dbReference>
<evidence type="ECO:0000256" key="3">
    <source>
        <dbReference type="ARBA" id="ARBA00022723"/>
    </source>
</evidence>